<name>A0A8T2QC35_CERRI</name>
<dbReference type="EMBL" id="CM035441">
    <property type="protein sequence ID" value="KAH7281399.1"/>
    <property type="molecule type" value="Genomic_DNA"/>
</dbReference>
<keyword evidence="3" id="KW-1185">Reference proteome</keyword>
<dbReference type="Proteomes" id="UP000825935">
    <property type="component" value="Chromosome 36"/>
</dbReference>
<dbReference type="PANTHER" id="PTHR48475">
    <property type="entry name" value="RIBONUCLEASE H"/>
    <property type="match status" value="1"/>
</dbReference>
<dbReference type="PROSITE" id="PS50994">
    <property type="entry name" value="INTEGRASE"/>
    <property type="match status" value="1"/>
</dbReference>
<dbReference type="InterPro" id="IPR001584">
    <property type="entry name" value="Integrase_cat-core"/>
</dbReference>
<dbReference type="OMA" id="QWRTSSA"/>
<evidence type="ECO:0000259" key="1">
    <source>
        <dbReference type="PROSITE" id="PS50994"/>
    </source>
</evidence>
<proteinExistence type="predicted"/>
<dbReference type="OrthoDB" id="1936587at2759"/>
<protein>
    <recommendedName>
        <fullName evidence="1">Integrase catalytic domain-containing protein</fullName>
    </recommendedName>
</protein>
<dbReference type="GO" id="GO:0003676">
    <property type="term" value="F:nucleic acid binding"/>
    <property type="evidence" value="ECO:0007669"/>
    <property type="project" value="InterPro"/>
</dbReference>
<gene>
    <name evidence="2" type="ORF">KP509_36G045800</name>
</gene>
<dbReference type="AlphaFoldDB" id="A0A8T2QC35"/>
<feature type="domain" description="Integrase catalytic" evidence="1">
    <location>
        <begin position="56"/>
        <end position="152"/>
    </location>
</feature>
<dbReference type="InterPro" id="IPR036397">
    <property type="entry name" value="RNaseH_sf"/>
</dbReference>
<dbReference type="Gene3D" id="3.30.420.10">
    <property type="entry name" value="Ribonuclease H-like superfamily/Ribonuclease H"/>
    <property type="match status" value="1"/>
</dbReference>
<evidence type="ECO:0000313" key="2">
    <source>
        <dbReference type="EMBL" id="KAH7281399.1"/>
    </source>
</evidence>
<dbReference type="PANTHER" id="PTHR48475:SF1">
    <property type="entry name" value="RNASE H TYPE-1 DOMAIN-CONTAINING PROTEIN"/>
    <property type="match status" value="1"/>
</dbReference>
<sequence>MWLIYEPRTPIISYGLFKKWGIDAIESLPKTSSRNEYIIVADIGKFIYDFVCCRLGIPLEIVSHHRSGFRSHVLNDLLNRLNIRHIYSIPYYRQYNGLVENTNGIICKIISKQVKKHPKEWDKHLTTALWTYGTSYKASLGFTPFHLVYGQEALLPIEVEIPSLRVLIKESGQSEQEVIQRRLIDLQELSMKRELAIEHYINQAEKRRQEFNRQLKDKGLTEGTLFQPRWEGPSLIKTKFKNGSYQLMDLSWKVHKTKVNGRRLKKYWQRIEDIDEEQEQPKEKEISMVVQEDDPPWDINKLFERYRHECL</sequence>
<accession>A0A8T2QC35</accession>
<comment type="caution">
    <text evidence="2">The sequence shown here is derived from an EMBL/GenBank/DDBJ whole genome shotgun (WGS) entry which is preliminary data.</text>
</comment>
<dbReference type="GO" id="GO:0015074">
    <property type="term" value="P:DNA integration"/>
    <property type="evidence" value="ECO:0007669"/>
    <property type="project" value="InterPro"/>
</dbReference>
<evidence type="ECO:0000313" key="3">
    <source>
        <dbReference type="Proteomes" id="UP000825935"/>
    </source>
</evidence>
<dbReference type="InterPro" id="IPR012337">
    <property type="entry name" value="RNaseH-like_sf"/>
</dbReference>
<dbReference type="SUPFAM" id="SSF53098">
    <property type="entry name" value="Ribonuclease H-like"/>
    <property type="match status" value="1"/>
</dbReference>
<reference evidence="2" key="1">
    <citation type="submission" date="2021-08" db="EMBL/GenBank/DDBJ databases">
        <title>WGS assembly of Ceratopteris richardii.</title>
        <authorList>
            <person name="Marchant D.B."/>
            <person name="Chen G."/>
            <person name="Jenkins J."/>
            <person name="Shu S."/>
            <person name="Leebens-Mack J."/>
            <person name="Grimwood J."/>
            <person name="Schmutz J."/>
            <person name="Soltis P."/>
            <person name="Soltis D."/>
            <person name="Chen Z.-H."/>
        </authorList>
    </citation>
    <scope>NUCLEOTIDE SEQUENCE</scope>
    <source>
        <strain evidence="2">Whitten #5841</strain>
        <tissue evidence="2">Leaf</tissue>
    </source>
</reference>
<organism evidence="2 3">
    <name type="scientific">Ceratopteris richardii</name>
    <name type="common">Triangle waterfern</name>
    <dbReference type="NCBI Taxonomy" id="49495"/>
    <lineage>
        <taxon>Eukaryota</taxon>
        <taxon>Viridiplantae</taxon>
        <taxon>Streptophyta</taxon>
        <taxon>Embryophyta</taxon>
        <taxon>Tracheophyta</taxon>
        <taxon>Polypodiopsida</taxon>
        <taxon>Polypodiidae</taxon>
        <taxon>Polypodiales</taxon>
        <taxon>Pteridineae</taxon>
        <taxon>Pteridaceae</taxon>
        <taxon>Parkerioideae</taxon>
        <taxon>Ceratopteris</taxon>
    </lineage>
</organism>